<dbReference type="OrthoDB" id="4424087at2"/>
<dbReference type="EMBL" id="LSTQ01000004">
    <property type="protein sequence ID" value="OAH31595.1"/>
    <property type="molecule type" value="Genomic_DNA"/>
</dbReference>
<accession>A0A177IU87</accession>
<proteinExistence type="predicted"/>
<dbReference type="STRING" id="1705.CA21670_08410"/>
<name>A0A177IU87_9CORY</name>
<evidence type="ECO:0000256" key="2">
    <source>
        <dbReference type="SAM" id="Phobius"/>
    </source>
</evidence>
<evidence type="ECO:0000256" key="1">
    <source>
        <dbReference type="SAM" id="MobiDB-lite"/>
    </source>
</evidence>
<feature type="compositionally biased region" description="Polar residues" evidence="1">
    <location>
        <begin position="289"/>
        <end position="305"/>
    </location>
</feature>
<gene>
    <name evidence="3" type="ORF">AYJ05_08480</name>
</gene>
<dbReference type="AlphaFoldDB" id="A0A177IU87"/>
<keyword evidence="2" id="KW-0812">Transmembrane</keyword>
<sequence>MEKWALNHPKLGLIELEVGYDSEFLELDPTWPEEPKEDEEIRPVTAESGLKERFGALFNNPSVRARILLNGQVLHRVNTAASGRYLLEDSVKEGELTGHNPGLDRAKPHVKVTANFFDEVLEVQFRQGSEIVIFDPPAGSRGEKRRQAMESSTIKRVGFPILAGLGKGGWAIAAIILASVFSRIVKWLLSLLPDFDINWPSLPALPQIALPTPSLPQIHLPTPNIDIEINLPALPAWVEFLLDYSKVWVPILIGIVVGLLALRNYRKSEQTKRAWHKQQRTQARADAASSKTTQADASENNSGDH</sequence>
<reference evidence="4" key="1">
    <citation type="submission" date="2016-02" db="EMBL/GenBank/DDBJ databases">
        <authorList>
            <person name="Kaur G."/>
            <person name="Nair G.R."/>
            <person name="Mayilraj S."/>
        </authorList>
    </citation>
    <scope>NUCLEOTIDE SEQUENCE [LARGE SCALE GENOMIC DNA]</scope>
    <source>
        <strain evidence="4">GA-15</strain>
    </source>
</reference>
<keyword evidence="2" id="KW-0472">Membrane</keyword>
<comment type="caution">
    <text evidence="3">The sequence shown here is derived from an EMBL/GenBank/DDBJ whole genome shotgun (WGS) entry which is preliminary data.</text>
</comment>
<protein>
    <submittedName>
        <fullName evidence="3">Uncharacterized protein</fullName>
    </submittedName>
</protein>
<feature type="transmembrane region" description="Helical" evidence="2">
    <location>
        <begin position="157"/>
        <end position="181"/>
    </location>
</feature>
<keyword evidence="2" id="KW-1133">Transmembrane helix</keyword>
<feature type="transmembrane region" description="Helical" evidence="2">
    <location>
        <begin position="247"/>
        <end position="265"/>
    </location>
</feature>
<keyword evidence="4" id="KW-1185">Reference proteome</keyword>
<evidence type="ECO:0000313" key="4">
    <source>
        <dbReference type="Proteomes" id="UP000076947"/>
    </source>
</evidence>
<organism evidence="3 4">
    <name type="scientific">Corynebacterium stationis</name>
    <dbReference type="NCBI Taxonomy" id="1705"/>
    <lineage>
        <taxon>Bacteria</taxon>
        <taxon>Bacillati</taxon>
        <taxon>Actinomycetota</taxon>
        <taxon>Actinomycetes</taxon>
        <taxon>Mycobacteriales</taxon>
        <taxon>Corynebacteriaceae</taxon>
        <taxon>Corynebacterium</taxon>
    </lineage>
</organism>
<feature type="region of interest" description="Disordered" evidence="1">
    <location>
        <begin position="271"/>
        <end position="305"/>
    </location>
</feature>
<dbReference type="RefSeq" id="WP_066837788.1">
    <property type="nucleotide sequence ID" value="NZ_LSTQ01000004.1"/>
</dbReference>
<dbReference type="Proteomes" id="UP000076947">
    <property type="component" value="Unassembled WGS sequence"/>
</dbReference>
<evidence type="ECO:0000313" key="3">
    <source>
        <dbReference type="EMBL" id="OAH31595.1"/>
    </source>
</evidence>